<comment type="caution">
    <text evidence="13">The sequence shown here is derived from an EMBL/GenBank/DDBJ whole genome shotgun (WGS) entry which is preliminary data.</text>
</comment>
<dbReference type="Pfam" id="PF00102">
    <property type="entry name" value="Y_phosphatase"/>
    <property type="match status" value="1"/>
</dbReference>
<dbReference type="GO" id="GO:0004725">
    <property type="term" value="F:protein tyrosine phosphatase activity"/>
    <property type="evidence" value="ECO:0007669"/>
    <property type="project" value="UniProtKB-EC"/>
</dbReference>
<keyword evidence="10" id="KW-1133">Transmembrane helix</keyword>
<dbReference type="FunFam" id="3.90.190.10:FF:000102">
    <property type="entry name" value="Receptor-type tyrosine-protein phosphatase"/>
    <property type="match status" value="1"/>
</dbReference>
<dbReference type="EC" id="3.1.3.48" evidence="3"/>
<comment type="similarity">
    <text evidence="2">Belongs to the protein-tyrosine phosphatase family.</text>
</comment>
<name>A0AAD9JNP3_RIDPI</name>
<gene>
    <name evidence="13" type="ORF">NP493_2039g00005</name>
</gene>
<dbReference type="EMBL" id="JAODUO010002038">
    <property type="protein sequence ID" value="KAK2155803.1"/>
    <property type="molecule type" value="Genomic_DNA"/>
</dbReference>
<feature type="region of interest" description="Disordered" evidence="9">
    <location>
        <begin position="329"/>
        <end position="366"/>
    </location>
</feature>
<keyword evidence="14" id="KW-1185">Reference proteome</keyword>
<evidence type="ECO:0000256" key="4">
    <source>
        <dbReference type="ARBA" id="ARBA00022729"/>
    </source>
</evidence>
<dbReference type="InterPro" id="IPR013783">
    <property type="entry name" value="Ig-like_fold"/>
</dbReference>
<dbReference type="PRINTS" id="PR00700">
    <property type="entry name" value="PRTYPHPHTASE"/>
</dbReference>
<evidence type="ECO:0000313" key="14">
    <source>
        <dbReference type="Proteomes" id="UP001209878"/>
    </source>
</evidence>
<feature type="compositionally biased region" description="Basic and acidic residues" evidence="9">
    <location>
        <begin position="490"/>
        <end position="501"/>
    </location>
</feature>
<keyword evidence="6" id="KW-0904">Protein phosphatase</keyword>
<evidence type="ECO:0000256" key="7">
    <source>
        <dbReference type="ARBA" id="ARBA00023136"/>
    </source>
</evidence>
<dbReference type="SMART" id="SM00060">
    <property type="entry name" value="FN3"/>
    <property type="match status" value="2"/>
</dbReference>
<keyword evidence="4" id="KW-0732">Signal</keyword>
<keyword evidence="7 10" id="KW-0472">Membrane</keyword>
<dbReference type="SUPFAM" id="SSF52799">
    <property type="entry name" value="(Phosphotyrosine protein) phosphatases II"/>
    <property type="match status" value="1"/>
</dbReference>
<dbReference type="Gene3D" id="2.170.300.10">
    <property type="entry name" value="Tie2 ligand-binding domain superfamily"/>
    <property type="match status" value="1"/>
</dbReference>
<feature type="region of interest" description="Disordered" evidence="9">
    <location>
        <begin position="481"/>
        <end position="501"/>
    </location>
</feature>
<reference evidence="13" key="1">
    <citation type="journal article" date="2023" name="Mol. Biol. Evol.">
        <title>Third-Generation Sequencing Reveals the Adaptive Role of the Epigenome in Three Deep-Sea Polychaetes.</title>
        <authorList>
            <person name="Perez M."/>
            <person name="Aroh O."/>
            <person name="Sun Y."/>
            <person name="Lan Y."/>
            <person name="Juniper S.K."/>
            <person name="Young C.R."/>
            <person name="Angers B."/>
            <person name="Qian P.Y."/>
        </authorList>
    </citation>
    <scope>NUCLEOTIDE SEQUENCE</scope>
    <source>
        <strain evidence="13">R07B-5</strain>
    </source>
</reference>
<evidence type="ECO:0000259" key="11">
    <source>
        <dbReference type="PROSITE" id="PS50055"/>
    </source>
</evidence>
<dbReference type="GO" id="GO:0016020">
    <property type="term" value="C:membrane"/>
    <property type="evidence" value="ECO:0007669"/>
    <property type="project" value="UniProtKB-SubCell"/>
</dbReference>
<feature type="domain" description="Tyrosine specific protein phosphatases" evidence="12">
    <location>
        <begin position="642"/>
        <end position="713"/>
    </location>
</feature>
<organism evidence="13 14">
    <name type="scientific">Ridgeia piscesae</name>
    <name type="common">Tubeworm</name>
    <dbReference type="NCBI Taxonomy" id="27915"/>
    <lineage>
        <taxon>Eukaryota</taxon>
        <taxon>Metazoa</taxon>
        <taxon>Spiralia</taxon>
        <taxon>Lophotrochozoa</taxon>
        <taxon>Annelida</taxon>
        <taxon>Polychaeta</taxon>
        <taxon>Sedentaria</taxon>
        <taxon>Canalipalpata</taxon>
        <taxon>Sabellida</taxon>
        <taxon>Siboglinidae</taxon>
        <taxon>Ridgeia</taxon>
    </lineage>
</organism>
<feature type="transmembrane region" description="Helical" evidence="10">
    <location>
        <begin position="372"/>
        <end position="394"/>
    </location>
</feature>
<dbReference type="SUPFAM" id="SSF49265">
    <property type="entry name" value="Fibronectin type III"/>
    <property type="match status" value="1"/>
</dbReference>
<dbReference type="InterPro" id="IPR050348">
    <property type="entry name" value="Protein-Tyr_Phosphatase"/>
</dbReference>
<dbReference type="Gene3D" id="2.60.40.10">
    <property type="entry name" value="Immunoglobulins"/>
    <property type="match status" value="2"/>
</dbReference>
<evidence type="ECO:0000256" key="2">
    <source>
        <dbReference type="ARBA" id="ARBA00009580"/>
    </source>
</evidence>
<comment type="subcellular location">
    <subcellularLocation>
        <location evidence="1">Membrane</location>
        <topology evidence="1">Single-pass membrane protein</topology>
    </subcellularLocation>
</comment>
<keyword evidence="10" id="KW-0812">Transmembrane</keyword>
<dbReference type="CDD" id="cd00063">
    <property type="entry name" value="FN3"/>
    <property type="match status" value="1"/>
</dbReference>
<evidence type="ECO:0000256" key="9">
    <source>
        <dbReference type="SAM" id="MobiDB-lite"/>
    </source>
</evidence>
<dbReference type="InterPro" id="IPR000387">
    <property type="entry name" value="Tyr_Pase_dom"/>
</dbReference>
<dbReference type="Gene3D" id="3.90.190.10">
    <property type="entry name" value="Protein tyrosine phosphatase superfamily"/>
    <property type="match status" value="1"/>
</dbReference>
<evidence type="ECO:0000313" key="13">
    <source>
        <dbReference type="EMBL" id="KAK2155803.1"/>
    </source>
</evidence>
<evidence type="ECO:0000256" key="6">
    <source>
        <dbReference type="ARBA" id="ARBA00022912"/>
    </source>
</evidence>
<dbReference type="InterPro" id="IPR003595">
    <property type="entry name" value="Tyr_Pase_cat"/>
</dbReference>
<evidence type="ECO:0000256" key="3">
    <source>
        <dbReference type="ARBA" id="ARBA00013064"/>
    </source>
</evidence>
<evidence type="ECO:0000256" key="10">
    <source>
        <dbReference type="SAM" id="Phobius"/>
    </source>
</evidence>
<evidence type="ECO:0000256" key="8">
    <source>
        <dbReference type="ARBA" id="ARBA00051722"/>
    </source>
</evidence>
<feature type="transmembrane region" description="Helical" evidence="10">
    <location>
        <begin position="782"/>
        <end position="798"/>
    </location>
</feature>
<sequence>MDHTRCGGQSTKVEPGKNVTIPCEGWGSHVSIRKYGGNKRHLLLFCEVFVIGYKYIDCVGACDGTCDKVIGCDRCRAGKKMPICKQDCDAGTYGINCAESCSRYCVDSYRCDRVTGFCSGGCKQWYGPNTCMDEIVTVNYDSTPVTLSVTSSSVSVNWPQSGGVPGGLERYYQYMVEVHDGRGTKEVPRPFIAGQAGQTADIKGLKHNTLYHIKVRVVATHNSQTRKGNAGGTLDVKTPCTSPDKPHITKVTATAPNDSHLGSLHVTWQYLGDSGCDNFKKVLVQYKFISSGQWRDKLSDVTRTQMTIDNLQPGHYDVRLSVTNNKDIESESDKVTSTIGSKSVTTTTAEPATPKGATTAKSTESKGGSTGVIIGVVVTLVVLIIIVVLVTIVLSRNGSVCGMTCLQKRSMASSSTLDAMSSRAVTANYADGPSDDHVYEKLQLNQNSNRIQVAALEGFVNERDNSDGFVQEYDKLSQTEMSSWTVSSRPENKDNNRSKNIRPYDHNRVVLDTDSDNPSDYINASHVTGQGGNRYVACQGPLNTTVSQMWRMIWQLNTNRIVMLTQLEEKGMMKCDVYWPLTVGTQKVYGNVTVVTLSCDVYADYTNRTFRITCQGESRSVFHFQFTSWLNKQVPVYTNPLLAFRRLIRSFDDHSTGQMVVHCSGGVGQTGTFIALDSLLDQGHTEGHVDVFRCVERMRTERMNMVQTQDQYVFLYHALLDGLQTGHLAYPVSQFHSLHKILCEDDVNLTQLREQFQVISMAIQSSYTTGIMSLLILFDPTSLVYVWCNWIIVCISLMR</sequence>
<evidence type="ECO:0000259" key="12">
    <source>
        <dbReference type="PROSITE" id="PS50056"/>
    </source>
</evidence>
<evidence type="ECO:0000256" key="5">
    <source>
        <dbReference type="ARBA" id="ARBA00022801"/>
    </source>
</evidence>
<dbReference type="Proteomes" id="UP001209878">
    <property type="component" value="Unassembled WGS sequence"/>
</dbReference>
<feature type="compositionally biased region" description="Polar residues" evidence="9">
    <location>
        <begin position="335"/>
        <end position="350"/>
    </location>
</feature>
<protein>
    <recommendedName>
        <fullName evidence="3">protein-tyrosine-phosphatase</fullName>
        <ecNumber evidence="3">3.1.3.48</ecNumber>
    </recommendedName>
</protein>
<dbReference type="InterPro" id="IPR029021">
    <property type="entry name" value="Prot-tyrosine_phosphatase-like"/>
</dbReference>
<evidence type="ECO:0000256" key="1">
    <source>
        <dbReference type="ARBA" id="ARBA00004167"/>
    </source>
</evidence>
<dbReference type="InterPro" id="IPR000242">
    <property type="entry name" value="PTP_cat"/>
</dbReference>
<dbReference type="PROSITE" id="PS50055">
    <property type="entry name" value="TYR_PHOSPHATASE_PTP"/>
    <property type="match status" value="1"/>
</dbReference>
<dbReference type="SMART" id="SM00194">
    <property type="entry name" value="PTPc"/>
    <property type="match status" value="1"/>
</dbReference>
<dbReference type="InterPro" id="IPR003961">
    <property type="entry name" value="FN3_dom"/>
</dbReference>
<comment type="catalytic activity">
    <reaction evidence="8">
        <text>O-phospho-L-tyrosyl-[protein] + H2O = L-tyrosyl-[protein] + phosphate</text>
        <dbReference type="Rhea" id="RHEA:10684"/>
        <dbReference type="Rhea" id="RHEA-COMP:10136"/>
        <dbReference type="Rhea" id="RHEA-COMP:20101"/>
        <dbReference type="ChEBI" id="CHEBI:15377"/>
        <dbReference type="ChEBI" id="CHEBI:43474"/>
        <dbReference type="ChEBI" id="CHEBI:46858"/>
        <dbReference type="ChEBI" id="CHEBI:61978"/>
        <dbReference type="EC" id="3.1.3.48"/>
    </reaction>
</comment>
<dbReference type="PANTHER" id="PTHR19134">
    <property type="entry name" value="RECEPTOR-TYPE TYROSINE-PROTEIN PHOSPHATASE"/>
    <property type="match status" value="1"/>
</dbReference>
<dbReference type="SMART" id="SM00404">
    <property type="entry name" value="PTPc_motif"/>
    <property type="match status" value="1"/>
</dbReference>
<dbReference type="AlphaFoldDB" id="A0AAD9JNP3"/>
<accession>A0AAD9JNP3</accession>
<feature type="region of interest" description="Disordered" evidence="9">
    <location>
        <begin position="223"/>
        <end position="242"/>
    </location>
</feature>
<feature type="domain" description="Tyrosine-protein phosphatase" evidence="11">
    <location>
        <begin position="469"/>
        <end position="722"/>
    </location>
</feature>
<proteinExistence type="inferred from homology"/>
<keyword evidence="5" id="KW-0378">Hydrolase</keyword>
<dbReference type="PANTHER" id="PTHR19134:SF562">
    <property type="entry name" value="PROTEIN-TYROSINE-PHOSPHATASE"/>
    <property type="match status" value="1"/>
</dbReference>
<dbReference type="InterPro" id="IPR036116">
    <property type="entry name" value="FN3_sf"/>
</dbReference>
<dbReference type="PROSITE" id="PS50056">
    <property type="entry name" value="TYR_PHOSPHATASE_2"/>
    <property type="match status" value="1"/>
</dbReference>